<accession>X1K375</accession>
<evidence type="ECO:0000313" key="1">
    <source>
        <dbReference type="EMBL" id="GAH76508.1"/>
    </source>
</evidence>
<proteinExistence type="predicted"/>
<dbReference type="AlphaFoldDB" id="X1K375"/>
<gene>
    <name evidence="1" type="ORF">S03H2_67445</name>
</gene>
<organism evidence="1">
    <name type="scientific">marine sediment metagenome</name>
    <dbReference type="NCBI Taxonomy" id="412755"/>
    <lineage>
        <taxon>unclassified sequences</taxon>
        <taxon>metagenomes</taxon>
        <taxon>ecological metagenomes</taxon>
    </lineage>
</organism>
<name>X1K375_9ZZZZ</name>
<reference evidence="1" key="1">
    <citation type="journal article" date="2014" name="Front. Microbiol.">
        <title>High frequency of phylogenetically diverse reductive dehalogenase-homologous genes in deep subseafloor sedimentary metagenomes.</title>
        <authorList>
            <person name="Kawai M."/>
            <person name="Futagami T."/>
            <person name="Toyoda A."/>
            <person name="Takaki Y."/>
            <person name="Nishi S."/>
            <person name="Hori S."/>
            <person name="Arai W."/>
            <person name="Tsubouchi T."/>
            <person name="Morono Y."/>
            <person name="Uchiyama I."/>
            <person name="Ito T."/>
            <person name="Fujiyama A."/>
            <person name="Inagaki F."/>
            <person name="Takami H."/>
        </authorList>
    </citation>
    <scope>NUCLEOTIDE SEQUENCE</scope>
    <source>
        <strain evidence="1">Expedition CK06-06</strain>
    </source>
</reference>
<evidence type="ECO:0008006" key="2">
    <source>
        <dbReference type="Google" id="ProtNLM"/>
    </source>
</evidence>
<protein>
    <recommendedName>
        <fullName evidence="2">DNA methylase N-4/N-6 domain-containing protein</fullName>
    </recommendedName>
</protein>
<feature type="non-terminal residue" evidence="1">
    <location>
        <position position="1"/>
    </location>
</feature>
<comment type="caution">
    <text evidence="1">The sequence shown here is derived from an EMBL/GenBank/DDBJ whole genome shotgun (WGS) entry which is preliminary data.</text>
</comment>
<dbReference type="EMBL" id="BARU01044161">
    <property type="protein sequence ID" value="GAH76508.1"/>
    <property type="molecule type" value="Genomic_DNA"/>
</dbReference>
<sequence>SVFEEFRRGNSGRFLVVEAIENLIERTKSRYVILSYSSRGRATAEELYDVLLKLGQVLETVKVDYKRNVMASMRWTNEWIRESEGKNYEYLFLVEK</sequence>